<dbReference type="RefSeq" id="WP_111147245.1">
    <property type="nucleotide sequence ID" value="NZ_QKRB01000044.1"/>
</dbReference>
<dbReference type="GO" id="GO:0003700">
    <property type="term" value="F:DNA-binding transcription factor activity"/>
    <property type="evidence" value="ECO:0007669"/>
    <property type="project" value="TreeGrafter"/>
</dbReference>
<gene>
    <name evidence="8" type="ORF">DNH61_13925</name>
</gene>
<evidence type="ECO:0000259" key="6">
    <source>
        <dbReference type="PROSITE" id="PS51077"/>
    </source>
</evidence>
<evidence type="ECO:0000259" key="7">
    <source>
        <dbReference type="PROSITE" id="PS51078"/>
    </source>
</evidence>
<keyword evidence="1" id="KW-0805">Transcription regulation</keyword>
<evidence type="ECO:0000256" key="1">
    <source>
        <dbReference type="ARBA" id="ARBA00023015"/>
    </source>
</evidence>
<dbReference type="Proteomes" id="UP000249522">
    <property type="component" value="Unassembled WGS sequence"/>
</dbReference>
<dbReference type="Pfam" id="PF09339">
    <property type="entry name" value="HTH_IclR"/>
    <property type="match status" value="1"/>
</dbReference>
<dbReference type="EMBL" id="QKRB01000044">
    <property type="protein sequence ID" value="PZD95615.1"/>
    <property type="molecule type" value="Genomic_DNA"/>
</dbReference>
<dbReference type="GO" id="GO:0003677">
    <property type="term" value="F:DNA binding"/>
    <property type="evidence" value="ECO:0007669"/>
    <property type="project" value="UniProtKB-KW"/>
</dbReference>
<evidence type="ECO:0000256" key="3">
    <source>
        <dbReference type="ARBA" id="ARBA00023163"/>
    </source>
</evidence>
<dbReference type="Pfam" id="PF01614">
    <property type="entry name" value="IclR_C"/>
    <property type="match status" value="1"/>
</dbReference>
<dbReference type="InterPro" id="IPR036390">
    <property type="entry name" value="WH_DNA-bd_sf"/>
</dbReference>
<name>A0A2W1LL44_9BACL</name>
<reference evidence="8 9" key="1">
    <citation type="submission" date="2018-06" db="EMBL/GenBank/DDBJ databases">
        <title>Paenibacillus imtechensis sp. nov.</title>
        <authorList>
            <person name="Pinnaka A.K."/>
            <person name="Singh H."/>
            <person name="Kaur M."/>
        </authorList>
    </citation>
    <scope>NUCLEOTIDE SEQUENCE [LARGE SCALE GENOMIC DNA]</scope>
    <source>
        <strain evidence="8 9">SMB1</strain>
    </source>
</reference>
<dbReference type="PROSITE" id="PS51078">
    <property type="entry name" value="ICLR_ED"/>
    <property type="match status" value="1"/>
</dbReference>
<dbReference type="SUPFAM" id="SSF55781">
    <property type="entry name" value="GAF domain-like"/>
    <property type="match status" value="1"/>
</dbReference>
<evidence type="ECO:0000313" key="8">
    <source>
        <dbReference type="EMBL" id="PZD95615.1"/>
    </source>
</evidence>
<dbReference type="InterPro" id="IPR029016">
    <property type="entry name" value="GAF-like_dom_sf"/>
</dbReference>
<keyword evidence="3" id="KW-0804">Transcription</keyword>
<dbReference type="Gene3D" id="1.10.10.10">
    <property type="entry name" value="Winged helix-like DNA-binding domain superfamily/Winged helix DNA-binding domain"/>
    <property type="match status" value="1"/>
</dbReference>
<dbReference type="FunFam" id="1.10.10.10:FF:000056">
    <property type="entry name" value="IclR family transcriptional regulator"/>
    <property type="match status" value="1"/>
</dbReference>
<feature type="domain" description="HTH iclR-type" evidence="6">
    <location>
        <begin position="8"/>
        <end position="69"/>
    </location>
</feature>
<dbReference type="SMART" id="SM00346">
    <property type="entry name" value="HTH_ICLR"/>
    <property type="match status" value="1"/>
</dbReference>
<dbReference type="OrthoDB" id="9791752at2"/>
<sequence length="249" mass="27774">MEENKSNVRAVERALDILLCFNEKSEWAMTEIAEKVNLHKSTVHRMLATLEDRGFVTRDALSDRYRLGIRIWELSTHLSTSDDPAVMLLPEMERLRDMLGETISLYIRDGSERIRIQAVQSNQAVRRVAPVGARLPLYVGASSKVLIAFGGEHALRQLLDSADWPETIDKEAYAEQISQIRQSGYATSIEEREPGAAAVAAPIFNRAGRLAAALSVSGPSGRLTLEKMREQVPILIDTAKRMGTMLLEE</sequence>
<evidence type="ECO:0000256" key="4">
    <source>
        <dbReference type="ARBA" id="ARBA00058938"/>
    </source>
</evidence>
<proteinExistence type="predicted"/>
<dbReference type="GO" id="GO:0045892">
    <property type="term" value="P:negative regulation of DNA-templated transcription"/>
    <property type="evidence" value="ECO:0007669"/>
    <property type="project" value="TreeGrafter"/>
</dbReference>
<comment type="caution">
    <text evidence="8">The sequence shown here is derived from an EMBL/GenBank/DDBJ whole genome shotgun (WGS) entry which is preliminary data.</text>
</comment>
<dbReference type="PROSITE" id="PS51077">
    <property type="entry name" value="HTH_ICLR"/>
    <property type="match status" value="1"/>
</dbReference>
<feature type="domain" description="IclR-ED" evidence="7">
    <location>
        <begin position="70"/>
        <end position="248"/>
    </location>
</feature>
<dbReference type="PANTHER" id="PTHR30136">
    <property type="entry name" value="HELIX-TURN-HELIX TRANSCRIPTIONAL REGULATOR, ICLR FAMILY"/>
    <property type="match status" value="1"/>
</dbReference>
<dbReference type="SUPFAM" id="SSF46785">
    <property type="entry name" value="Winged helix' DNA-binding domain"/>
    <property type="match status" value="1"/>
</dbReference>
<accession>A0A2W1LL44</accession>
<dbReference type="PANTHER" id="PTHR30136:SF39">
    <property type="entry name" value="TRANSCRIPTIONAL REGULATORY PROTEIN"/>
    <property type="match status" value="1"/>
</dbReference>
<keyword evidence="2" id="KW-0238">DNA-binding</keyword>
<evidence type="ECO:0000313" key="9">
    <source>
        <dbReference type="Proteomes" id="UP000249522"/>
    </source>
</evidence>
<evidence type="ECO:0000256" key="5">
    <source>
        <dbReference type="ARBA" id="ARBA00070406"/>
    </source>
</evidence>
<dbReference type="InterPro" id="IPR050707">
    <property type="entry name" value="HTH_MetabolicPath_Reg"/>
</dbReference>
<protein>
    <recommendedName>
        <fullName evidence="5">Glycerol operon regulatory protein</fullName>
    </recommendedName>
</protein>
<dbReference type="Gene3D" id="3.30.450.40">
    <property type="match status" value="1"/>
</dbReference>
<keyword evidence="9" id="KW-1185">Reference proteome</keyword>
<dbReference type="InterPro" id="IPR005471">
    <property type="entry name" value="Tscrpt_reg_IclR_N"/>
</dbReference>
<dbReference type="AlphaFoldDB" id="A0A2W1LL44"/>
<dbReference type="InterPro" id="IPR014757">
    <property type="entry name" value="Tscrpt_reg_IclR_C"/>
</dbReference>
<evidence type="ECO:0000256" key="2">
    <source>
        <dbReference type="ARBA" id="ARBA00023125"/>
    </source>
</evidence>
<dbReference type="InterPro" id="IPR036388">
    <property type="entry name" value="WH-like_DNA-bd_sf"/>
</dbReference>
<comment type="function">
    <text evidence="4">May be an activator protein for the gylABX operon.</text>
</comment>
<organism evidence="8 9">
    <name type="scientific">Paenibacillus sambharensis</name>
    <dbReference type="NCBI Taxonomy" id="1803190"/>
    <lineage>
        <taxon>Bacteria</taxon>
        <taxon>Bacillati</taxon>
        <taxon>Bacillota</taxon>
        <taxon>Bacilli</taxon>
        <taxon>Bacillales</taxon>
        <taxon>Paenibacillaceae</taxon>
        <taxon>Paenibacillus</taxon>
    </lineage>
</organism>